<feature type="compositionally biased region" description="Basic and acidic residues" evidence="1">
    <location>
        <begin position="212"/>
        <end position="223"/>
    </location>
</feature>
<dbReference type="EMBL" id="LT158599">
    <property type="protein sequence ID" value="CVK31765.1"/>
    <property type="molecule type" value="Genomic_DNA"/>
</dbReference>
<feature type="domain" description="Pyrrolo-quinoline quinone repeat" evidence="2">
    <location>
        <begin position="93"/>
        <end position="189"/>
    </location>
</feature>
<organism evidence="3 4">
    <name type="scientific">Methanoculleus bourgensis</name>
    <dbReference type="NCBI Taxonomy" id="83986"/>
    <lineage>
        <taxon>Archaea</taxon>
        <taxon>Methanobacteriati</taxon>
        <taxon>Methanobacteriota</taxon>
        <taxon>Stenosarchaea group</taxon>
        <taxon>Methanomicrobia</taxon>
        <taxon>Methanomicrobiales</taxon>
        <taxon>Methanomicrobiaceae</taxon>
        <taxon>Methanoculleus</taxon>
    </lineage>
</organism>
<dbReference type="InterPro" id="IPR011047">
    <property type="entry name" value="Quinoprotein_ADH-like_sf"/>
</dbReference>
<dbReference type="InterPro" id="IPR002372">
    <property type="entry name" value="PQQ_rpt_dom"/>
</dbReference>
<dbReference type="AlphaFoldDB" id="A0A0X3BJW1"/>
<dbReference type="SUPFAM" id="SSF50998">
    <property type="entry name" value="Quinoprotein alcohol dehydrogenase-like"/>
    <property type="match status" value="1"/>
</dbReference>
<evidence type="ECO:0000256" key="1">
    <source>
        <dbReference type="SAM" id="MobiDB-lite"/>
    </source>
</evidence>
<gene>
    <name evidence="3" type="ORF">MMAB1_0548</name>
</gene>
<evidence type="ECO:0000313" key="3">
    <source>
        <dbReference type="EMBL" id="CVK31765.1"/>
    </source>
</evidence>
<dbReference type="InterPro" id="IPR015943">
    <property type="entry name" value="WD40/YVTN_repeat-like_dom_sf"/>
</dbReference>
<name>A0A0X3BJW1_9EURY</name>
<evidence type="ECO:0000313" key="4">
    <source>
        <dbReference type="Proteomes" id="UP000069850"/>
    </source>
</evidence>
<feature type="region of interest" description="Disordered" evidence="1">
    <location>
        <begin position="205"/>
        <end position="230"/>
    </location>
</feature>
<evidence type="ECO:0000259" key="2">
    <source>
        <dbReference type="Pfam" id="PF13360"/>
    </source>
</evidence>
<dbReference type="Gene3D" id="2.40.128.630">
    <property type="match status" value="1"/>
</dbReference>
<sequence>MRRIVLIIALFAVLAPAVAAEASYHAASTGGIVSDLAITADGGYAVAGTGSGKIVCLRQDGTVPWNVSAGSPVTTVAVADAAGRIAAGTSAGGVLLLDGNGNRYWTANVSGGVNGLAFTGDARLLAVAAERITLFDHRGEELWNLSTLAEVRSVAFTKDGNYIVTGSDNGAVHFIGRRGNLLWQALATDAVTAVDISRVQHARSRGRAGGCRTRDRLTGHSLRDVSSPSL</sequence>
<protein>
    <submittedName>
        <fullName evidence="3">WD-40 repeat-containing protein</fullName>
    </submittedName>
</protein>
<dbReference type="OrthoDB" id="107549at2157"/>
<dbReference type="Pfam" id="PF13360">
    <property type="entry name" value="PQQ_2"/>
    <property type="match status" value="1"/>
</dbReference>
<dbReference type="KEGG" id="mema:MMAB1_0548"/>
<reference evidence="3 4" key="1">
    <citation type="submission" date="2016-01" db="EMBL/GenBank/DDBJ databases">
        <authorList>
            <person name="Manzoor S."/>
        </authorList>
    </citation>
    <scope>NUCLEOTIDE SEQUENCE [LARGE SCALE GENOMIC DNA]</scope>
    <source>
        <strain evidence="3">Methanoculleus sp MAB1</strain>
    </source>
</reference>
<proteinExistence type="predicted"/>
<dbReference type="Gene3D" id="2.130.10.10">
    <property type="entry name" value="YVTN repeat-like/Quinoprotein amine dehydrogenase"/>
    <property type="match status" value="1"/>
</dbReference>
<accession>A0A0X3BJW1</accession>
<dbReference type="Proteomes" id="UP000069850">
    <property type="component" value="Chromosome 1"/>
</dbReference>